<dbReference type="EMBL" id="JACIEE010000001">
    <property type="protein sequence ID" value="MBB3975105.1"/>
    <property type="molecule type" value="Genomic_DNA"/>
</dbReference>
<dbReference type="InterPro" id="IPR021293">
    <property type="entry name" value="DUF2865"/>
</dbReference>
<dbReference type="RefSeq" id="WP_183798101.1">
    <property type="nucleotide sequence ID" value="NZ_JACIEE010000001.1"/>
</dbReference>
<protein>
    <recommendedName>
        <fullName evidence="5">DUF2865 domain-containing protein</fullName>
    </recommendedName>
</protein>
<gene>
    <name evidence="3" type="ORF">GGQ64_000281</name>
</gene>
<organism evidence="3 4">
    <name type="scientific">Mycoplana azooxidifex</name>
    <dbReference type="NCBI Taxonomy" id="1636188"/>
    <lineage>
        <taxon>Bacteria</taxon>
        <taxon>Pseudomonadati</taxon>
        <taxon>Pseudomonadota</taxon>
        <taxon>Alphaproteobacteria</taxon>
        <taxon>Hyphomicrobiales</taxon>
        <taxon>Rhizobiaceae</taxon>
        <taxon>Mycoplana</taxon>
    </lineage>
</organism>
<feature type="chain" id="PRO_5031038655" description="DUF2865 domain-containing protein" evidence="2">
    <location>
        <begin position="29"/>
        <end position="365"/>
    </location>
</feature>
<evidence type="ECO:0000256" key="1">
    <source>
        <dbReference type="SAM" id="MobiDB-lite"/>
    </source>
</evidence>
<comment type="caution">
    <text evidence="3">The sequence shown here is derived from an EMBL/GenBank/DDBJ whole genome shotgun (WGS) entry which is preliminary data.</text>
</comment>
<feature type="compositionally biased region" description="Basic and acidic residues" evidence="1">
    <location>
        <begin position="328"/>
        <end position="342"/>
    </location>
</feature>
<dbReference type="Pfam" id="PF11064">
    <property type="entry name" value="DUF2865"/>
    <property type="match status" value="1"/>
</dbReference>
<evidence type="ECO:0008006" key="5">
    <source>
        <dbReference type="Google" id="ProtNLM"/>
    </source>
</evidence>
<keyword evidence="4" id="KW-1185">Reference proteome</keyword>
<feature type="region of interest" description="Disordered" evidence="1">
    <location>
        <begin position="319"/>
        <end position="365"/>
    </location>
</feature>
<sequence length="365" mass="38508">MPWGLGRVVVLAVATALTIALPHAPTSAQTTELCGDLQSQLANLPLAVDSGEQARSYSSAIARQNMELRRARGDLRRLGCSTGSVKVFGGQNAGACASITSTIDQMDRNLQVLVKKRNEMSFAGGDPAERGRILAKLSENGCGEAIAIEASTEAEMTLEGGDLPEADDPLAAMPTTFSNMGAASQDGPLQTLCVRTCDGGFFPISSAATPLDFRRDQRTCSTMCPQTETELFYQPIQSLDSGNMISTLTGRPYSALPNAYAYQSRDRTADKACGCDLAGYYRKMTGTGGGSAPDAAKGATPGTTRQNVGSVTTIRMHPVASASASEKVVNERPYDPEKDKVRMVGPSFLPDDQPALDLRNPAGAN</sequence>
<reference evidence="3 4" key="1">
    <citation type="submission" date="2020-08" db="EMBL/GenBank/DDBJ databases">
        <title>Genomic Encyclopedia of Type Strains, Phase IV (KMG-IV): sequencing the most valuable type-strain genomes for metagenomic binning, comparative biology and taxonomic classification.</title>
        <authorList>
            <person name="Goeker M."/>
        </authorList>
    </citation>
    <scope>NUCLEOTIDE SEQUENCE [LARGE SCALE GENOMIC DNA]</scope>
    <source>
        <strain evidence="3 4">DSM 100211</strain>
    </source>
</reference>
<keyword evidence="2" id="KW-0732">Signal</keyword>
<evidence type="ECO:0000256" key="2">
    <source>
        <dbReference type="SAM" id="SignalP"/>
    </source>
</evidence>
<feature type="signal peptide" evidence="2">
    <location>
        <begin position="1"/>
        <end position="28"/>
    </location>
</feature>
<dbReference type="AlphaFoldDB" id="A0A7W6D6H4"/>
<dbReference type="Proteomes" id="UP000574761">
    <property type="component" value="Unassembled WGS sequence"/>
</dbReference>
<proteinExistence type="predicted"/>
<accession>A0A7W6D6H4</accession>
<evidence type="ECO:0000313" key="4">
    <source>
        <dbReference type="Proteomes" id="UP000574761"/>
    </source>
</evidence>
<evidence type="ECO:0000313" key="3">
    <source>
        <dbReference type="EMBL" id="MBB3975105.1"/>
    </source>
</evidence>
<name>A0A7W6D6H4_9HYPH</name>
<feature type="region of interest" description="Disordered" evidence="1">
    <location>
        <begin position="286"/>
        <end position="306"/>
    </location>
</feature>